<proteinExistence type="predicted"/>
<protein>
    <submittedName>
        <fullName evidence="1">Uncharacterized protein</fullName>
    </submittedName>
</protein>
<dbReference type="EMBL" id="JACIER010000014">
    <property type="protein sequence ID" value="MBB4045325.1"/>
    <property type="molecule type" value="Genomic_DNA"/>
</dbReference>
<sequence>MATRKRLIVDKKEGEITRSERSSANRQAQEVLKKAKEQAGSVVHITISEKITIELSAHLSQQEIDERIEKYHRLHHK</sequence>
<accession>A0A840D9N6</accession>
<keyword evidence="2" id="KW-1185">Reference proteome</keyword>
<organism evidence="1 2">
    <name type="scientific">Bacteroides reticulotermitis</name>
    <dbReference type="NCBI Taxonomy" id="1133319"/>
    <lineage>
        <taxon>Bacteria</taxon>
        <taxon>Pseudomonadati</taxon>
        <taxon>Bacteroidota</taxon>
        <taxon>Bacteroidia</taxon>
        <taxon>Bacteroidales</taxon>
        <taxon>Bacteroidaceae</taxon>
        <taxon>Bacteroides</taxon>
    </lineage>
</organism>
<comment type="caution">
    <text evidence="1">The sequence shown here is derived from an EMBL/GenBank/DDBJ whole genome shotgun (WGS) entry which is preliminary data.</text>
</comment>
<dbReference type="Proteomes" id="UP000560658">
    <property type="component" value="Unassembled WGS sequence"/>
</dbReference>
<evidence type="ECO:0000313" key="1">
    <source>
        <dbReference type="EMBL" id="MBB4045325.1"/>
    </source>
</evidence>
<gene>
    <name evidence="1" type="ORF">GGR06_003137</name>
</gene>
<dbReference type="RefSeq" id="WP_044162644.1">
    <property type="nucleotide sequence ID" value="NZ_JACIER010000014.1"/>
</dbReference>
<reference evidence="1" key="1">
    <citation type="submission" date="2020-08" db="EMBL/GenBank/DDBJ databases">
        <title>Genomic Encyclopedia of Type Strains, Phase IV (KMG-IV): sequencing the most valuable type-strain genomes for metagenomic binning, comparative biology and taxonomic classification.</title>
        <authorList>
            <person name="Goeker M."/>
        </authorList>
    </citation>
    <scope>NUCLEOTIDE SEQUENCE [LARGE SCALE GENOMIC DNA]</scope>
    <source>
        <strain evidence="1">DSM 105720</strain>
    </source>
</reference>
<dbReference type="AlphaFoldDB" id="A0A840D9N6"/>
<evidence type="ECO:0000313" key="2">
    <source>
        <dbReference type="Proteomes" id="UP000560658"/>
    </source>
</evidence>
<name>A0A840D9N6_9BACE</name>